<dbReference type="WBParaSite" id="Pan_g23364.t1">
    <property type="protein sequence ID" value="Pan_g23364.t1"/>
    <property type="gene ID" value="Pan_g23364"/>
</dbReference>
<organism evidence="1 2">
    <name type="scientific">Panagrellus redivivus</name>
    <name type="common">Microworm</name>
    <dbReference type="NCBI Taxonomy" id="6233"/>
    <lineage>
        <taxon>Eukaryota</taxon>
        <taxon>Metazoa</taxon>
        <taxon>Ecdysozoa</taxon>
        <taxon>Nematoda</taxon>
        <taxon>Chromadorea</taxon>
        <taxon>Rhabditida</taxon>
        <taxon>Tylenchina</taxon>
        <taxon>Panagrolaimomorpha</taxon>
        <taxon>Panagrolaimoidea</taxon>
        <taxon>Panagrolaimidae</taxon>
        <taxon>Panagrellus</taxon>
    </lineage>
</organism>
<sequence>MDTSGSDPNAKENHTTLQYEEFVYVFEERAYALNACRTIKRPLQLLFGKNASESRIQMQLLRLVIANYVQGSCATGIDVWTNNTYHKDDFPNISVSGERETSQLSTLSGSTMKTVQLVLIASLLALSLAAIVKRENIQEIHYPNLAPNDEKTTTLAPVTLGTPQEEKSYLAQILDFIFGLFAGKQEEQNKLGFVDPKTVEKFHPIILGPPVNHSKIEEIEKSASIEKIEKPASIEKIEKPASIEKIEKPASIEKIEKIEKKE</sequence>
<dbReference type="Proteomes" id="UP000492821">
    <property type="component" value="Unassembled WGS sequence"/>
</dbReference>
<reference evidence="2" key="2">
    <citation type="submission" date="2020-10" db="UniProtKB">
        <authorList>
            <consortium name="WormBaseParasite"/>
        </authorList>
    </citation>
    <scope>IDENTIFICATION</scope>
</reference>
<keyword evidence="1" id="KW-1185">Reference proteome</keyword>
<dbReference type="AlphaFoldDB" id="A0A7E4VQB0"/>
<accession>A0A7E4VQB0</accession>
<evidence type="ECO:0000313" key="1">
    <source>
        <dbReference type="Proteomes" id="UP000492821"/>
    </source>
</evidence>
<proteinExistence type="predicted"/>
<name>A0A7E4VQB0_PANRE</name>
<reference evidence="1" key="1">
    <citation type="journal article" date="2013" name="Genetics">
        <title>The draft genome and transcriptome of Panagrellus redivivus are shaped by the harsh demands of a free-living lifestyle.</title>
        <authorList>
            <person name="Srinivasan J."/>
            <person name="Dillman A.R."/>
            <person name="Macchietto M.G."/>
            <person name="Heikkinen L."/>
            <person name="Lakso M."/>
            <person name="Fracchia K.M."/>
            <person name="Antoshechkin I."/>
            <person name="Mortazavi A."/>
            <person name="Wong G."/>
            <person name="Sternberg P.W."/>
        </authorList>
    </citation>
    <scope>NUCLEOTIDE SEQUENCE [LARGE SCALE GENOMIC DNA]</scope>
    <source>
        <strain evidence="1">MT8872</strain>
    </source>
</reference>
<evidence type="ECO:0000313" key="2">
    <source>
        <dbReference type="WBParaSite" id="Pan_g23364.t1"/>
    </source>
</evidence>
<protein>
    <submittedName>
        <fullName evidence="2">Uncharacterized protein</fullName>
    </submittedName>
</protein>